<evidence type="ECO:0000313" key="2">
    <source>
        <dbReference type="EMBL" id="ABO23288.1"/>
    </source>
</evidence>
<dbReference type="KEGG" id="slo:Shew_1421"/>
<dbReference type="OrthoDB" id="6269905at2"/>
<evidence type="ECO:0000256" key="1">
    <source>
        <dbReference type="SAM" id="Phobius"/>
    </source>
</evidence>
<organism evidence="2 3">
    <name type="scientific">Shewanella loihica (strain ATCC BAA-1088 / PV-4)</name>
    <dbReference type="NCBI Taxonomy" id="323850"/>
    <lineage>
        <taxon>Bacteria</taxon>
        <taxon>Pseudomonadati</taxon>
        <taxon>Pseudomonadota</taxon>
        <taxon>Gammaproteobacteria</taxon>
        <taxon>Alteromonadales</taxon>
        <taxon>Shewanellaceae</taxon>
        <taxon>Shewanella</taxon>
    </lineage>
</organism>
<keyword evidence="1" id="KW-1133">Transmembrane helix</keyword>
<evidence type="ECO:0000313" key="3">
    <source>
        <dbReference type="Proteomes" id="UP000001558"/>
    </source>
</evidence>
<dbReference type="AlphaFoldDB" id="A3QCU0"/>
<dbReference type="RefSeq" id="WP_011865220.1">
    <property type="nucleotide sequence ID" value="NC_009092.1"/>
</dbReference>
<accession>A3QCU0</accession>
<dbReference type="EMBL" id="CP000606">
    <property type="protein sequence ID" value="ABO23288.1"/>
    <property type="molecule type" value="Genomic_DNA"/>
</dbReference>
<keyword evidence="1" id="KW-0812">Transmembrane</keyword>
<dbReference type="eggNOG" id="ENOG5033SSX">
    <property type="taxonomic scope" value="Bacteria"/>
</dbReference>
<name>A3QCU0_SHELP</name>
<sequence>MFDEFQIQLTTFDWNGVSGLTNVLMVILTGLLLYGLKQGSNNIKESALSRDADILRWAMTEMDHLKPAIRLITDAHKRHPYCNCPNEHIKHNDCYWNDEELKAAQEVSVKLQRIGYMALHNLISRNHFMNVWGPMFLSTWYALEPWVKHKRLDLDEPQKIEDGAYSRIYLEQFALYCEQNLPLVLVNNERRRFNLPMHKPSPVTFKTWLLAKVKGTNEKLNI</sequence>
<keyword evidence="3" id="KW-1185">Reference proteome</keyword>
<gene>
    <name evidence="2" type="ordered locus">Shew_1421</name>
</gene>
<feature type="transmembrane region" description="Helical" evidence="1">
    <location>
        <begin position="20"/>
        <end position="36"/>
    </location>
</feature>
<dbReference type="HOGENOM" id="CLU_1234164_0_0_6"/>
<protein>
    <submittedName>
        <fullName evidence="2">Uncharacterized protein</fullName>
    </submittedName>
</protein>
<keyword evidence="1" id="KW-0472">Membrane</keyword>
<reference evidence="2 3" key="1">
    <citation type="submission" date="2007-03" db="EMBL/GenBank/DDBJ databases">
        <title>Complete sequence of Shewanella loihica PV-4.</title>
        <authorList>
            <consortium name="US DOE Joint Genome Institute"/>
            <person name="Copeland A."/>
            <person name="Lucas S."/>
            <person name="Lapidus A."/>
            <person name="Barry K."/>
            <person name="Detter J.C."/>
            <person name="Glavina del Rio T."/>
            <person name="Hammon N."/>
            <person name="Israni S."/>
            <person name="Dalin E."/>
            <person name="Tice H."/>
            <person name="Pitluck S."/>
            <person name="Chain P."/>
            <person name="Malfatti S."/>
            <person name="Shin M."/>
            <person name="Vergez L."/>
            <person name="Schmutz J."/>
            <person name="Larimer F."/>
            <person name="Land M."/>
            <person name="Hauser L."/>
            <person name="Kyrpides N."/>
            <person name="Mikhailova N."/>
            <person name="Romine M.F."/>
            <person name="Serres G."/>
            <person name="Fredrickson J."/>
            <person name="Tiedje J."/>
            <person name="Richardson P."/>
        </authorList>
    </citation>
    <scope>NUCLEOTIDE SEQUENCE [LARGE SCALE GENOMIC DNA]</scope>
    <source>
        <strain evidence="3">ATCC BAA-1088 / PV-4</strain>
    </source>
</reference>
<proteinExistence type="predicted"/>
<dbReference type="Proteomes" id="UP000001558">
    <property type="component" value="Chromosome"/>
</dbReference>